<feature type="compositionally biased region" description="Basic and acidic residues" evidence="1">
    <location>
        <begin position="114"/>
        <end position="132"/>
    </location>
</feature>
<protein>
    <submittedName>
        <fullName evidence="2">Uncharacterized protein</fullName>
    </submittedName>
</protein>
<evidence type="ECO:0000256" key="1">
    <source>
        <dbReference type="SAM" id="MobiDB-lite"/>
    </source>
</evidence>
<comment type="caution">
    <text evidence="2">The sequence shown here is derived from an EMBL/GenBank/DDBJ whole genome shotgun (WGS) entry which is preliminary data.</text>
</comment>
<evidence type="ECO:0000313" key="2">
    <source>
        <dbReference type="EMBL" id="CAE8598676.1"/>
    </source>
</evidence>
<dbReference type="EMBL" id="CAJNNV010010499">
    <property type="protein sequence ID" value="CAE8598676.1"/>
    <property type="molecule type" value="Genomic_DNA"/>
</dbReference>
<keyword evidence="3" id="KW-1185">Reference proteome</keyword>
<organism evidence="2 3">
    <name type="scientific">Polarella glacialis</name>
    <name type="common">Dinoflagellate</name>
    <dbReference type="NCBI Taxonomy" id="89957"/>
    <lineage>
        <taxon>Eukaryota</taxon>
        <taxon>Sar</taxon>
        <taxon>Alveolata</taxon>
        <taxon>Dinophyceae</taxon>
        <taxon>Suessiales</taxon>
        <taxon>Suessiaceae</taxon>
        <taxon>Polarella</taxon>
    </lineage>
</organism>
<dbReference type="AlphaFoldDB" id="A0A813EJT5"/>
<feature type="region of interest" description="Disordered" evidence="1">
    <location>
        <begin position="101"/>
        <end position="153"/>
    </location>
</feature>
<evidence type="ECO:0000313" key="3">
    <source>
        <dbReference type="Proteomes" id="UP000654075"/>
    </source>
</evidence>
<feature type="non-terminal residue" evidence="2">
    <location>
        <position position="1"/>
    </location>
</feature>
<name>A0A813EJT5_POLGL</name>
<dbReference type="Proteomes" id="UP000654075">
    <property type="component" value="Unassembled WGS sequence"/>
</dbReference>
<proteinExistence type="predicted"/>
<reference evidence="2" key="1">
    <citation type="submission" date="2021-02" db="EMBL/GenBank/DDBJ databases">
        <authorList>
            <person name="Dougan E. K."/>
            <person name="Rhodes N."/>
            <person name="Thang M."/>
            <person name="Chan C."/>
        </authorList>
    </citation>
    <scope>NUCLEOTIDE SEQUENCE</scope>
</reference>
<feature type="compositionally biased region" description="Polar residues" evidence="1">
    <location>
        <begin position="134"/>
        <end position="146"/>
    </location>
</feature>
<accession>A0A813EJT5</accession>
<sequence length="153" mass="16804">VYSGFGVVAKKKTDALNEKMRKQGMNPSSKATGRIDGEQQLFDYYGVKIPPAGPDLGTLRKLLHESYERSPMQVQKRKDEALEKKRHTIAEAEARKLSMAASFGGVFQPQATKGADEKQSRPHTKDLKRPDLTRASTSAPSMTRASVSAGGRK</sequence>
<gene>
    <name evidence="2" type="ORF">PGLA1383_LOCUS17077</name>
</gene>